<accession>A0A6B3NGN5</accession>
<reference evidence="2" key="1">
    <citation type="submission" date="2019-11" db="EMBL/GenBank/DDBJ databases">
        <title>Genomic insights into an expanded diversity of filamentous marine cyanobacteria reveals the extraordinary biosynthetic potential of Moorea and Okeania.</title>
        <authorList>
            <person name="Ferreira Leao T."/>
            <person name="Wang M."/>
            <person name="Moss N."/>
            <person name="Da Silva R."/>
            <person name="Sanders J."/>
            <person name="Nurk S."/>
            <person name="Gurevich A."/>
            <person name="Humphrey G."/>
            <person name="Reher R."/>
            <person name="Zhu Q."/>
            <person name="Belda-Ferre P."/>
            <person name="Glukhov E."/>
            <person name="Rex R."/>
            <person name="Dorrestein P.C."/>
            <person name="Knight R."/>
            <person name="Pevzner P."/>
            <person name="Gerwick W.H."/>
            <person name="Gerwick L."/>
        </authorList>
    </citation>
    <scope>NUCLEOTIDE SEQUENCE</scope>
    <source>
        <strain evidence="2">SIO1C4</strain>
    </source>
</reference>
<evidence type="ECO:0000259" key="1">
    <source>
        <dbReference type="Pfam" id="PF12323"/>
    </source>
</evidence>
<proteinExistence type="predicted"/>
<dbReference type="AlphaFoldDB" id="A0A6B3NGN5"/>
<organism evidence="2">
    <name type="scientific">Symploca sp. SIO1C4</name>
    <dbReference type="NCBI Taxonomy" id="2607765"/>
    <lineage>
        <taxon>Bacteria</taxon>
        <taxon>Bacillati</taxon>
        <taxon>Cyanobacteriota</taxon>
        <taxon>Cyanophyceae</taxon>
        <taxon>Coleofasciculales</taxon>
        <taxon>Coleofasciculaceae</taxon>
        <taxon>Symploca</taxon>
    </lineage>
</organism>
<dbReference type="Pfam" id="PF12323">
    <property type="entry name" value="HTH_OrfB_IS605"/>
    <property type="match status" value="1"/>
</dbReference>
<comment type="caution">
    <text evidence="2">The sequence shown here is derived from an EMBL/GenBank/DDBJ whole genome shotgun (WGS) entry which is preliminary data.</text>
</comment>
<dbReference type="InterPro" id="IPR021027">
    <property type="entry name" value="Transposase_put_HTH"/>
</dbReference>
<name>A0A6B3NGN5_9CYAN</name>
<protein>
    <submittedName>
        <fullName evidence="2">Helix-turn-helix domain-containing protein</fullName>
    </submittedName>
</protein>
<dbReference type="EMBL" id="JAAHFQ010000215">
    <property type="protein sequence ID" value="NER28458.1"/>
    <property type="molecule type" value="Genomic_DNA"/>
</dbReference>
<gene>
    <name evidence="2" type="ORF">F6J89_12690</name>
</gene>
<sequence length="114" mass="13064">MLLGLKTELRIRSPKLKVALAKHAGTARHAWNWGLALTKKLLAHNQANPDDKLKFPTAIDLHLLLVKMVKPQRQWYYEVSKCGNPDEAQESRCIHINLAKQYHPLGTHAVYWCC</sequence>
<feature type="domain" description="Transposase putative helix-turn-helix" evidence="1">
    <location>
        <begin position="14"/>
        <end position="45"/>
    </location>
</feature>
<evidence type="ECO:0000313" key="2">
    <source>
        <dbReference type="EMBL" id="NER28458.1"/>
    </source>
</evidence>